<organism evidence="1">
    <name type="scientific">Arion vulgaris</name>
    <dbReference type="NCBI Taxonomy" id="1028688"/>
    <lineage>
        <taxon>Eukaryota</taxon>
        <taxon>Metazoa</taxon>
        <taxon>Spiralia</taxon>
        <taxon>Lophotrochozoa</taxon>
        <taxon>Mollusca</taxon>
        <taxon>Gastropoda</taxon>
        <taxon>Heterobranchia</taxon>
        <taxon>Euthyneura</taxon>
        <taxon>Panpulmonata</taxon>
        <taxon>Eupulmonata</taxon>
        <taxon>Stylommatophora</taxon>
        <taxon>Helicina</taxon>
        <taxon>Arionoidea</taxon>
        <taxon>Arionidae</taxon>
        <taxon>Arion</taxon>
    </lineage>
</organism>
<protein>
    <submittedName>
        <fullName evidence="1">Uncharacterized protein</fullName>
    </submittedName>
</protein>
<dbReference type="AlphaFoldDB" id="A0A0B6ZVA3"/>
<reference evidence="1" key="1">
    <citation type="submission" date="2014-12" db="EMBL/GenBank/DDBJ databases">
        <title>Insight into the proteome of Arion vulgaris.</title>
        <authorList>
            <person name="Aradska J."/>
            <person name="Bulat T."/>
            <person name="Smidak R."/>
            <person name="Sarate P."/>
            <person name="Gangsoo J."/>
            <person name="Sialana F."/>
            <person name="Bilban M."/>
            <person name="Lubec G."/>
        </authorList>
    </citation>
    <scope>NUCLEOTIDE SEQUENCE</scope>
    <source>
        <tissue evidence="1">Skin</tissue>
    </source>
</reference>
<dbReference type="EMBL" id="HACG01025619">
    <property type="protein sequence ID" value="CEK72484.1"/>
    <property type="molecule type" value="Transcribed_RNA"/>
</dbReference>
<dbReference type="EMBL" id="HACG01025618">
    <property type="protein sequence ID" value="CEK72483.1"/>
    <property type="molecule type" value="Transcribed_RNA"/>
</dbReference>
<sequence length="101" mass="11540">MCSSVSHMCVHVCSNLFRSVKYIVMCIQHMCSILTKSGQVYQICSYINNQTDNTLPIQQTDRQHTGNTTTRQTIHCQYNNNNKPMSGLPQGTELITRRQLC</sequence>
<gene>
    <name evidence="1" type="primary">ORF82602</name>
    <name evidence="2" type="synonym">ORF82604</name>
</gene>
<name>A0A0B6ZVA3_9EUPU</name>
<evidence type="ECO:0000313" key="1">
    <source>
        <dbReference type="EMBL" id="CEK72483.1"/>
    </source>
</evidence>
<accession>A0A0B6ZVA3</accession>
<evidence type="ECO:0000313" key="2">
    <source>
        <dbReference type="EMBL" id="CEK72484.1"/>
    </source>
</evidence>
<proteinExistence type="predicted"/>